<dbReference type="AlphaFoldDB" id="A0A319DMR6"/>
<evidence type="ECO:0000313" key="1">
    <source>
        <dbReference type="EMBL" id="PYH89388.1"/>
    </source>
</evidence>
<proteinExistence type="predicted"/>
<evidence type="ECO:0000313" key="2">
    <source>
        <dbReference type="Proteomes" id="UP000247810"/>
    </source>
</evidence>
<dbReference type="VEuPathDB" id="FungiDB:BO71DRAFT_110103"/>
<name>A0A319DMR6_9EURO</name>
<accession>A0A319DMR6</accession>
<sequence length="83" mass="9136">MYRWGVANDGVEGRVQGLSIWCLVLGAWCFADVMGDGMEGVRDLQGEGLVLFRTQVVRLRGCMNGCVDPGRDRGGLVRGRIDY</sequence>
<protein>
    <submittedName>
        <fullName evidence="1">Uncharacterized protein</fullName>
    </submittedName>
</protein>
<dbReference type="EMBL" id="KZ826032">
    <property type="protein sequence ID" value="PYH89388.1"/>
    <property type="molecule type" value="Genomic_DNA"/>
</dbReference>
<organism evidence="1 2">
    <name type="scientific">Aspergillus ellipticus CBS 707.79</name>
    <dbReference type="NCBI Taxonomy" id="1448320"/>
    <lineage>
        <taxon>Eukaryota</taxon>
        <taxon>Fungi</taxon>
        <taxon>Dikarya</taxon>
        <taxon>Ascomycota</taxon>
        <taxon>Pezizomycotina</taxon>
        <taxon>Eurotiomycetes</taxon>
        <taxon>Eurotiomycetidae</taxon>
        <taxon>Eurotiales</taxon>
        <taxon>Aspergillaceae</taxon>
        <taxon>Aspergillus</taxon>
        <taxon>Aspergillus subgen. Circumdati</taxon>
    </lineage>
</organism>
<dbReference type="Proteomes" id="UP000247810">
    <property type="component" value="Unassembled WGS sequence"/>
</dbReference>
<gene>
    <name evidence="1" type="ORF">BO71DRAFT_110103</name>
</gene>
<reference evidence="1 2" key="1">
    <citation type="submission" date="2018-02" db="EMBL/GenBank/DDBJ databases">
        <title>The genomes of Aspergillus section Nigri reveals drivers in fungal speciation.</title>
        <authorList>
            <consortium name="DOE Joint Genome Institute"/>
            <person name="Vesth T.C."/>
            <person name="Nybo J."/>
            <person name="Theobald S."/>
            <person name="Brandl J."/>
            <person name="Frisvad J.C."/>
            <person name="Nielsen K.F."/>
            <person name="Lyhne E.K."/>
            <person name="Kogle M.E."/>
            <person name="Kuo A."/>
            <person name="Riley R."/>
            <person name="Clum A."/>
            <person name="Nolan M."/>
            <person name="Lipzen A."/>
            <person name="Salamov A."/>
            <person name="Henrissat B."/>
            <person name="Wiebenga A."/>
            <person name="De vries R.P."/>
            <person name="Grigoriev I.V."/>
            <person name="Mortensen U.H."/>
            <person name="Andersen M.R."/>
            <person name="Baker S.E."/>
        </authorList>
    </citation>
    <scope>NUCLEOTIDE SEQUENCE [LARGE SCALE GENOMIC DNA]</scope>
    <source>
        <strain evidence="1 2">CBS 707.79</strain>
    </source>
</reference>
<keyword evidence="2" id="KW-1185">Reference proteome</keyword>